<dbReference type="AlphaFoldDB" id="F6ESE7"/>
<proteinExistence type="predicted"/>
<organism evidence="1 2">
    <name type="scientific">Hoyosella subflava (strain DSM 45089 / JCM 17490 / NBRC 109087 / DQS3-9A1)</name>
    <name type="common">Amycolicicoccus subflavus</name>
    <dbReference type="NCBI Taxonomy" id="443218"/>
    <lineage>
        <taxon>Bacteria</taxon>
        <taxon>Bacillati</taxon>
        <taxon>Actinomycetota</taxon>
        <taxon>Actinomycetes</taxon>
        <taxon>Mycobacteriales</taxon>
        <taxon>Hoyosellaceae</taxon>
        <taxon>Hoyosella</taxon>
    </lineage>
</organism>
<dbReference type="EMBL" id="CP002788">
    <property type="protein sequence ID" value="AEF43068.1"/>
    <property type="molecule type" value="Genomic_DNA"/>
</dbReference>
<keyword evidence="1" id="KW-0614">Plasmid</keyword>
<accession>F6ESE7</accession>
<gene>
    <name evidence="1" type="ordered locus">AS9A_P20024</name>
</gene>
<protein>
    <submittedName>
        <fullName evidence="1">Uncharacterized protein</fullName>
    </submittedName>
</protein>
<keyword evidence="2" id="KW-1185">Reference proteome</keyword>
<sequence length="55" mass="5286">MSAAGTASPVPAGKMAAQRRDVLPGLTCGVGTLIGRQTTDSKLGAITAAASVDSG</sequence>
<evidence type="ECO:0000313" key="2">
    <source>
        <dbReference type="Proteomes" id="UP000009235"/>
    </source>
</evidence>
<name>F6ESE7_HOYSD</name>
<dbReference type="Proteomes" id="UP000009235">
    <property type="component" value="Plasmid pAS9A-2"/>
</dbReference>
<dbReference type="HOGENOM" id="CLU_3021693_0_0_11"/>
<dbReference type="KEGG" id="asd:AS9A_P20024"/>
<reference evidence="1 2" key="1">
    <citation type="journal article" date="2011" name="J. Bacteriol.">
        <title>Complete genome sequence of Amycolicicoccus subflavus DQS3-9A1T, an actinomycete isolated from crude oil-polluted soil.</title>
        <authorList>
            <person name="Cai M."/>
            <person name="Chen W.M."/>
            <person name="Nie Y."/>
            <person name="Chi C.Q."/>
            <person name="Wang Y.N."/>
            <person name="Tang Y.Q."/>
            <person name="Li G.Y."/>
            <person name="Wu X.L."/>
        </authorList>
    </citation>
    <scope>NUCLEOTIDE SEQUENCE [LARGE SCALE GENOMIC DNA]</scope>
    <source>
        <strain evidence="2">DSM 45089 / DQS3-9A1</strain>
        <plasmid evidence="1 2">pAS9A-2</plasmid>
    </source>
</reference>
<evidence type="ECO:0000313" key="1">
    <source>
        <dbReference type="EMBL" id="AEF43068.1"/>
    </source>
</evidence>
<geneLocation type="plasmid" evidence="1 2">
    <name>pAS9A-2</name>
</geneLocation>